<dbReference type="PROSITE" id="PS51318">
    <property type="entry name" value="TAT"/>
    <property type="match status" value="1"/>
</dbReference>
<evidence type="ECO:0000313" key="2">
    <source>
        <dbReference type="Proteomes" id="UP001499882"/>
    </source>
</evidence>
<gene>
    <name evidence="1" type="ORF">GCM10023350_28540</name>
</gene>
<evidence type="ECO:0008006" key="3">
    <source>
        <dbReference type="Google" id="ProtNLM"/>
    </source>
</evidence>
<dbReference type="Proteomes" id="UP001499882">
    <property type="component" value="Unassembled WGS sequence"/>
</dbReference>
<dbReference type="InterPro" id="IPR006311">
    <property type="entry name" value="TAT_signal"/>
</dbReference>
<dbReference type="EMBL" id="BAABKN010000015">
    <property type="protein sequence ID" value="GAA4742066.1"/>
    <property type="molecule type" value="Genomic_DNA"/>
</dbReference>
<proteinExistence type="predicted"/>
<accession>A0ABP8YZF5</accession>
<dbReference type="RefSeq" id="WP_345527470.1">
    <property type="nucleotide sequence ID" value="NZ_BAABKN010000015.1"/>
</dbReference>
<reference evidence="2" key="1">
    <citation type="journal article" date="2019" name="Int. J. Syst. Evol. Microbiol.">
        <title>The Global Catalogue of Microorganisms (GCM) 10K type strain sequencing project: providing services to taxonomists for standard genome sequencing and annotation.</title>
        <authorList>
            <consortium name="The Broad Institute Genomics Platform"/>
            <consortium name="The Broad Institute Genome Sequencing Center for Infectious Disease"/>
            <person name="Wu L."/>
            <person name="Ma J."/>
        </authorList>
    </citation>
    <scope>NUCLEOTIDE SEQUENCE [LARGE SCALE GENOMIC DNA]</scope>
    <source>
        <strain evidence="2">JCM 18532</strain>
    </source>
</reference>
<keyword evidence="2" id="KW-1185">Reference proteome</keyword>
<sequence>MTRVETFAHAGSSSVSRRRVLKVLGATVAAASVAGLGDGLLTPAVPAAAALAWQPPPAYDRIVGLL</sequence>
<name>A0ABP8YZF5_9ACTN</name>
<evidence type="ECO:0000313" key="1">
    <source>
        <dbReference type="EMBL" id="GAA4742066.1"/>
    </source>
</evidence>
<protein>
    <recommendedName>
        <fullName evidence="3">Twin-arginine translocation signal domain-containing protein</fullName>
    </recommendedName>
</protein>
<comment type="caution">
    <text evidence="1">The sequence shown here is derived from an EMBL/GenBank/DDBJ whole genome shotgun (WGS) entry which is preliminary data.</text>
</comment>
<organism evidence="1 2">
    <name type="scientific">Nocardioides endophyticus</name>
    <dbReference type="NCBI Taxonomy" id="1353775"/>
    <lineage>
        <taxon>Bacteria</taxon>
        <taxon>Bacillati</taxon>
        <taxon>Actinomycetota</taxon>
        <taxon>Actinomycetes</taxon>
        <taxon>Propionibacteriales</taxon>
        <taxon>Nocardioidaceae</taxon>
        <taxon>Nocardioides</taxon>
    </lineage>
</organism>